<evidence type="ECO:0000313" key="3">
    <source>
        <dbReference type="EMBL" id="QBF46865.1"/>
    </source>
</evidence>
<keyword evidence="4" id="KW-1185">Reference proteome</keyword>
<reference evidence="3 4" key="1">
    <citation type="submission" date="2019-02" db="EMBL/GenBank/DDBJ databases">
        <title>Genomic data mining of an Antarctic deep-sea actinobacterium, Janibacterlimosus P3-3-X1.</title>
        <authorList>
            <person name="Liao L."/>
            <person name="Chen B."/>
        </authorList>
    </citation>
    <scope>NUCLEOTIDE SEQUENCE [LARGE SCALE GENOMIC DNA]</scope>
    <source>
        <strain evidence="3 4">P3-3-X1</strain>
    </source>
</reference>
<keyword evidence="3" id="KW-0378">Hydrolase</keyword>
<dbReference type="GO" id="GO:0004519">
    <property type="term" value="F:endonuclease activity"/>
    <property type="evidence" value="ECO:0007669"/>
    <property type="project" value="UniProtKB-KW"/>
</dbReference>
<feature type="compositionally biased region" description="Basic and acidic residues" evidence="1">
    <location>
        <begin position="9"/>
        <end position="32"/>
    </location>
</feature>
<feature type="compositionally biased region" description="Basic residues" evidence="1">
    <location>
        <begin position="661"/>
        <end position="675"/>
    </location>
</feature>
<dbReference type="OrthoDB" id="3541361at2"/>
<feature type="compositionally biased region" description="Polar residues" evidence="1">
    <location>
        <begin position="563"/>
        <end position="573"/>
    </location>
</feature>
<dbReference type="InterPro" id="IPR003870">
    <property type="entry name" value="DUF222"/>
</dbReference>
<dbReference type="Proteomes" id="UP000290408">
    <property type="component" value="Chromosome"/>
</dbReference>
<feature type="region of interest" description="Disordered" evidence="1">
    <location>
        <begin position="553"/>
        <end position="620"/>
    </location>
</feature>
<evidence type="ECO:0000256" key="1">
    <source>
        <dbReference type="SAM" id="MobiDB-lite"/>
    </source>
</evidence>
<organism evidence="3 4">
    <name type="scientific">Janibacter limosus</name>
    <dbReference type="NCBI Taxonomy" id="53458"/>
    <lineage>
        <taxon>Bacteria</taxon>
        <taxon>Bacillati</taxon>
        <taxon>Actinomycetota</taxon>
        <taxon>Actinomycetes</taxon>
        <taxon>Micrococcales</taxon>
        <taxon>Intrasporangiaceae</taxon>
        <taxon>Janibacter</taxon>
    </lineage>
</organism>
<protein>
    <submittedName>
        <fullName evidence="3">HNH endonuclease</fullName>
    </submittedName>
</protein>
<keyword evidence="3" id="KW-0255">Endonuclease</keyword>
<dbReference type="KEGG" id="jli:EXU32_11760"/>
<feature type="region of interest" description="Disordered" evidence="1">
    <location>
        <begin position="1"/>
        <end position="32"/>
    </location>
</feature>
<evidence type="ECO:0000313" key="4">
    <source>
        <dbReference type="Proteomes" id="UP000290408"/>
    </source>
</evidence>
<dbReference type="EMBL" id="CP036164">
    <property type="protein sequence ID" value="QBF46865.1"/>
    <property type="molecule type" value="Genomic_DNA"/>
</dbReference>
<dbReference type="Pfam" id="PF02720">
    <property type="entry name" value="DUF222"/>
    <property type="match status" value="1"/>
</dbReference>
<proteinExistence type="predicted"/>
<dbReference type="InterPro" id="IPR003615">
    <property type="entry name" value="HNH_nuc"/>
</dbReference>
<dbReference type="STRING" id="1216970.GCA_001570985_01379"/>
<feature type="compositionally biased region" description="Basic residues" evidence="1">
    <location>
        <begin position="644"/>
        <end position="654"/>
    </location>
</feature>
<keyword evidence="3" id="KW-0540">Nuclease</keyword>
<feature type="domain" description="DUF222" evidence="2">
    <location>
        <begin position="83"/>
        <end position="287"/>
    </location>
</feature>
<evidence type="ECO:0000259" key="2">
    <source>
        <dbReference type="Pfam" id="PF02720"/>
    </source>
</evidence>
<gene>
    <name evidence="3" type="ORF">EXU32_11760</name>
</gene>
<dbReference type="AlphaFoldDB" id="A0A4P6MY19"/>
<sequence length="686" mass="74284">MSHGSSMRTKGDDMDVIESERDTARDTDRWTEPCTDRFAGCPAPDDEVEGVLGHVLRLVQHARDTTMASAASRDDAQLEGGLRATETARRAVDALELALVAEVNRRGEERGADGLYRDRRLAEGQVADMAPDAVALAIGVGPTEAARRCDLAARASTDLADLTALLASGRVSRRALEQVRKHTRDTDPETTQAMVEHLLGERRGQPGSIRITGMEPHEVAKTCRRLINRLEPELMQARADANRATRLDVRSEPGPVGTSYLTATLPSEMAAALKAAVDAAAKPHLEADPSMPVGTARALGLADLALCGVEVSAEVRLGIPVIASAASRLTFAPVRPSCPGFRGTSTGPRDMTDAEVRELLADDVEYERATTETVRIVAGTGPDEVDVLSEEWLPDVTTQVRAGEGGDAPWVSGTTIPGVGFVPPDVVAAIIGRLDTKVGRALLDARTGTLLETSTSSYAIPKAQREFVAARDGKCRMRGCDRPALSTRLGWQADVDHAIPWPDGDTSPCNLSDLCRHHHLVKHSRRWTHRLDANGSTEWVTPGGTVAFTFPVHAVDDDGDHPSSPSTGTNEPRTSLRPRPRGPTSRQTSHRPRPRGPTSRAAPLRPHPRGPTSSRLMSCRPSDPRCRYWLVVWSHGHHEPAHRTPGRRPLRRGGRLAGGPRRGRRSARRARRPARAARGPRDRDRG</sequence>
<feature type="region of interest" description="Disordered" evidence="1">
    <location>
        <begin position="637"/>
        <end position="686"/>
    </location>
</feature>
<accession>A0A4P6MY19</accession>
<dbReference type="CDD" id="cd00085">
    <property type="entry name" value="HNHc"/>
    <property type="match status" value="1"/>
</dbReference>
<name>A0A4P6MY19_9MICO</name>